<dbReference type="AlphaFoldDB" id="A0A6A0B0Z5"/>
<feature type="domain" description="Phage tail tape measure protein" evidence="2">
    <location>
        <begin position="91"/>
        <end position="291"/>
    </location>
</feature>
<dbReference type="InterPro" id="IPR010090">
    <property type="entry name" value="Phage_tape_meas"/>
</dbReference>
<comment type="caution">
    <text evidence="3">The sequence shown here is derived from an EMBL/GenBank/DDBJ whole genome shotgun (WGS) entry which is preliminary data.</text>
</comment>
<evidence type="ECO:0000313" key="4">
    <source>
        <dbReference type="Proteomes" id="UP000484988"/>
    </source>
</evidence>
<gene>
    <name evidence="3" type="ORF">SCWH03_51830</name>
</gene>
<dbReference type="RefSeq" id="WP_173266594.1">
    <property type="nucleotide sequence ID" value="NZ_BLLG01000021.1"/>
</dbReference>
<name>A0A6A0B0Z5_9ACTN</name>
<organism evidence="3 4">
    <name type="scientific">Streptomyces pacificus</name>
    <dbReference type="NCBI Taxonomy" id="2705029"/>
    <lineage>
        <taxon>Bacteria</taxon>
        <taxon>Bacillati</taxon>
        <taxon>Actinomycetota</taxon>
        <taxon>Actinomycetes</taxon>
        <taxon>Kitasatosporales</taxon>
        <taxon>Streptomycetaceae</taxon>
        <taxon>Streptomyces</taxon>
    </lineage>
</organism>
<protein>
    <recommendedName>
        <fullName evidence="2">Phage tail tape measure protein domain-containing protein</fullName>
    </recommendedName>
</protein>
<dbReference type="Proteomes" id="UP000484988">
    <property type="component" value="Unassembled WGS sequence"/>
</dbReference>
<sequence length="657" mass="68470">MTTLDELLVTIGINTDELTHGADQAANQVESSLGGIQAAAAGAAVGGLFMVGLTNAMDAKHANARLTNQLGLTQEEAARAGDVAGQVFSQGFGASIDEVNESLGGVAQAMGGVGEMTNDELAEMTKNALMLADTFQLDVGDSATAAGQMIANGLVKNGTEAFDVMTKAAQTFPKSMVADIPNVINEYGKHFSRLGLDAQAAFGMMSQYVKAGGRDIDQAADVIHEFARITSEETDRAAEGFKALGLPAKQMLEDIGKGGKPAEEALQKTLAALRGIKDPAKQAELGVQLFGDMAGEGADALWAMDPASAAAASGMDKAAGAAKNATDGMAASQSLDAIWRTLATTLGELLAPALATISKFMADHPGLVNALVPILLGLALAIGIAVIAQWAWNAALFAWPGTWIILGIMALIAVIVLIVVYWDEIAAATKRVWDQIVAKLSAAWEWIKSAVGQAWDWVKSKTGTAWAWITDKVAAGVDAVMGWIDTLKRVPGKVSAWFDQVVSYVSGLPSRISRAASGMWDGIKTAFRSAVNWLIGKWNGFSISLGGGSIMGVDIPSITLSTPNIPYLAEGGITTGPTLAMIGEGSEDEAVLPLSKLDGMLRGVAGAVRRTGDGSRESVVRFVLDGSEGPFKTWISEVVRTEGGGDVQYTFGQVGHA</sequence>
<keyword evidence="1" id="KW-1133">Transmembrane helix</keyword>
<keyword evidence="4" id="KW-1185">Reference proteome</keyword>
<accession>A0A6A0B0Z5</accession>
<dbReference type="EMBL" id="BLLG01000021">
    <property type="protein sequence ID" value="GFH38920.1"/>
    <property type="molecule type" value="Genomic_DNA"/>
</dbReference>
<feature type="transmembrane region" description="Helical" evidence="1">
    <location>
        <begin position="403"/>
        <end position="422"/>
    </location>
</feature>
<dbReference type="Gene3D" id="1.20.120.20">
    <property type="entry name" value="Apolipoprotein"/>
    <property type="match status" value="1"/>
</dbReference>
<proteinExistence type="predicted"/>
<evidence type="ECO:0000259" key="2">
    <source>
        <dbReference type="Pfam" id="PF10145"/>
    </source>
</evidence>
<evidence type="ECO:0000256" key="1">
    <source>
        <dbReference type="SAM" id="Phobius"/>
    </source>
</evidence>
<feature type="transmembrane region" description="Helical" evidence="1">
    <location>
        <begin position="367"/>
        <end position="391"/>
    </location>
</feature>
<evidence type="ECO:0000313" key="3">
    <source>
        <dbReference type="EMBL" id="GFH38920.1"/>
    </source>
</evidence>
<dbReference type="Pfam" id="PF10145">
    <property type="entry name" value="PhageMin_Tail"/>
    <property type="match status" value="1"/>
</dbReference>
<keyword evidence="1" id="KW-0472">Membrane</keyword>
<keyword evidence="1" id="KW-0812">Transmembrane</keyword>
<reference evidence="3 4" key="1">
    <citation type="submission" date="2020-02" db="EMBL/GenBank/DDBJ databases">
        <title>Whole Genome Shotgun Sequence of Streptomyces sp. strain CWH03.</title>
        <authorList>
            <person name="Dohra H."/>
            <person name="Kodani S."/>
            <person name="Yamamura H."/>
        </authorList>
    </citation>
    <scope>NUCLEOTIDE SEQUENCE [LARGE SCALE GENOMIC DNA]</scope>
    <source>
        <strain evidence="3 4">CWH03</strain>
    </source>
</reference>